<dbReference type="OMA" id="FESMAFF"/>
<dbReference type="SUPFAM" id="SSF53774">
    <property type="entry name" value="Glutaminase/Asparaginase"/>
    <property type="match status" value="1"/>
</dbReference>
<dbReference type="GO" id="GO:0004067">
    <property type="term" value="F:asparaginase activity"/>
    <property type="evidence" value="ECO:0007669"/>
    <property type="project" value="UniProtKB-UniRule"/>
</dbReference>
<evidence type="ECO:0000313" key="3">
    <source>
        <dbReference type="EMBL" id="CCK71789.1"/>
    </source>
</evidence>
<reference evidence="4" key="2">
    <citation type="submission" date="2012-08" db="EMBL/GenBank/DDBJ databases">
        <title>Genome sequence of Kazachstania naganishii.</title>
        <authorList>
            <person name="Gordon J.L."/>
            <person name="Armisen D."/>
            <person name="Proux-Wera E."/>
            <person name="OhEigeartaigh S.S."/>
            <person name="Byrne K.P."/>
            <person name="Wolfe K.H."/>
        </authorList>
    </citation>
    <scope>NUCLEOTIDE SEQUENCE [LARGE SCALE GENOMIC DNA]</scope>
    <source>
        <strain evidence="4">ATCC MYA-139 / BCRC 22969 / CBS 8797 / CCRC 22969 / KCTC 17520 / NBRC 10181 / NCYC 3082</strain>
    </source>
</reference>
<dbReference type="PROSITE" id="PS51732">
    <property type="entry name" value="ASN_GLN_ASE_3"/>
    <property type="match status" value="1"/>
</dbReference>
<protein>
    <submittedName>
        <fullName evidence="3">Uncharacterized protein</fullName>
    </submittedName>
</protein>
<keyword evidence="2" id="KW-0732">Signal</keyword>
<dbReference type="GeneID" id="34527521"/>
<dbReference type="KEGG" id="kng:KNAG_0H03750"/>
<reference evidence="3 4" key="1">
    <citation type="journal article" date="2011" name="Proc. Natl. Acad. Sci. U.S.A.">
        <title>Evolutionary erosion of yeast sex chromosomes by mating-type switching accidents.</title>
        <authorList>
            <person name="Gordon J.L."/>
            <person name="Armisen D."/>
            <person name="Proux-Wera E."/>
            <person name="Oheigeartaigh S.S."/>
            <person name="Byrne K.P."/>
            <person name="Wolfe K.H."/>
        </authorList>
    </citation>
    <scope>NUCLEOTIDE SEQUENCE [LARGE SCALE GENOMIC DNA]</scope>
    <source>
        <strain evidence="4">ATCC MYA-139 / BCRC 22969 / CBS 8797 / CCRC 22969 / KCTC 17520 / NBRC 10181 / NCYC 3082</strain>
    </source>
</reference>
<evidence type="ECO:0000313" key="4">
    <source>
        <dbReference type="Proteomes" id="UP000006310"/>
    </source>
</evidence>
<dbReference type="GO" id="GO:0030476">
    <property type="term" value="P:ascospore wall assembly"/>
    <property type="evidence" value="ECO:0007669"/>
    <property type="project" value="EnsemblFungi"/>
</dbReference>
<name>J7S8X2_HUIN7</name>
<dbReference type="RefSeq" id="XP_022466034.1">
    <property type="nucleotide sequence ID" value="XM_022609659.1"/>
</dbReference>
<dbReference type="AlphaFoldDB" id="J7S8X2"/>
<feature type="chain" id="PRO_5003797529" evidence="2">
    <location>
        <begin position="22"/>
        <end position="337"/>
    </location>
</feature>
<dbReference type="InterPro" id="IPR006034">
    <property type="entry name" value="Asparaginase/glutaminase-like"/>
</dbReference>
<dbReference type="HOGENOM" id="CLU_046466_0_0_1"/>
<dbReference type="InterPro" id="IPR036152">
    <property type="entry name" value="Asp/glu_Ase-like_sf"/>
</dbReference>
<keyword evidence="4" id="KW-1185">Reference proteome</keyword>
<evidence type="ECO:0000256" key="1">
    <source>
        <dbReference type="SAM" id="MobiDB-lite"/>
    </source>
</evidence>
<feature type="region of interest" description="Disordered" evidence="1">
    <location>
        <begin position="38"/>
        <end position="65"/>
    </location>
</feature>
<dbReference type="eggNOG" id="KOG0503">
    <property type="taxonomic scope" value="Eukaryota"/>
</dbReference>
<dbReference type="Proteomes" id="UP000006310">
    <property type="component" value="Chromosome 8"/>
</dbReference>
<gene>
    <name evidence="3" type="primary">KNAG0H03750</name>
    <name evidence="3" type="ordered locus">KNAG_0H03750</name>
</gene>
<dbReference type="OrthoDB" id="4070114at2759"/>
<feature type="signal peptide" evidence="2">
    <location>
        <begin position="1"/>
        <end position="21"/>
    </location>
</feature>
<dbReference type="EMBL" id="HE978321">
    <property type="protein sequence ID" value="CCK71789.1"/>
    <property type="molecule type" value="Genomic_DNA"/>
</dbReference>
<accession>J7S8X2</accession>
<evidence type="ECO:0000256" key="2">
    <source>
        <dbReference type="SAM" id="SignalP"/>
    </source>
</evidence>
<proteinExistence type="predicted"/>
<organism evidence="3 4">
    <name type="scientific">Huiozyma naganishii (strain ATCC MYA-139 / BCRC 22969 / CBS 8797 / KCTC 17520 / NBRC 10181 / NCYC 3082 / Yp74L-3)</name>
    <name type="common">Yeast</name>
    <name type="synonym">Kazachstania naganishii</name>
    <dbReference type="NCBI Taxonomy" id="1071383"/>
    <lineage>
        <taxon>Eukaryota</taxon>
        <taxon>Fungi</taxon>
        <taxon>Dikarya</taxon>
        <taxon>Ascomycota</taxon>
        <taxon>Saccharomycotina</taxon>
        <taxon>Saccharomycetes</taxon>
        <taxon>Saccharomycetales</taxon>
        <taxon>Saccharomycetaceae</taxon>
        <taxon>Huiozyma</taxon>
    </lineage>
</organism>
<sequence>MLYSSLISVFLAVASFSDAAALNFRKRDILYRRQGNETAGGAGGASNMTGGGGASNMTGGGASNMTGGGSQVPVVTIGGSGLSSNASAQGQVNATGVLSVTQLYQVSEQIESSLKANHGCVIVGKKKSFESMAFFSAIVFNSTAPIVLCEDAAIGTVVASDPGAAGRGPLIIFKNTIYSGTLPAYNVPVGVVNDDHSCFWFYDAAMPQLTQWNSTLRTNFTNFTSTSSQAQVNVPIVFEEGISPTLLQSVGSFIQGLVVIGSGQNSTDMSSSGAPSIPVVYAQESRLVNAVNNSTMPSNAISAGYLTPIQAQIMLSVAVVNGVNSTESLKSLFPSPA</sequence>
<dbReference type="STRING" id="1071383.J7S8X2"/>